<feature type="chain" id="PRO_5011586709" evidence="2">
    <location>
        <begin position="28"/>
        <end position="319"/>
    </location>
</feature>
<name>A0A1H0V1X0_9BACT</name>
<dbReference type="PANTHER" id="PTHR42928:SF5">
    <property type="entry name" value="BLR1237 PROTEIN"/>
    <property type="match status" value="1"/>
</dbReference>
<keyword evidence="2" id="KW-0732">Signal</keyword>
<evidence type="ECO:0000256" key="2">
    <source>
        <dbReference type="SAM" id="SignalP"/>
    </source>
</evidence>
<accession>A0A1H0V1X0</accession>
<dbReference type="AlphaFoldDB" id="A0A1H0V1X0"/>
<sequence>MTKKISQISAKFFITLVLIFLSGSAIAGDFPSKPITVIVPFPAGGSTDIMARSISVELTDYFGKNVVVSNTGGGAGTVGLASIARIRKDGYTIGIVPAAPLVNQPHMRKTPYDHNSFDYICQVFSSAYGLAVKPNSPFSTLNGLVDYAKVHPNELTYGSPGPGSLPHLAMEQFLEKFDLKIKHVPFTGDGPGVTALLGNHVDMYLMPTSVVVEKEVKAVAVFSEDRVDSLPDLPTAKEQGYDITASWWGGIIGPKGIPEKVKERLSAACVEASKSKRLKNALNKLGSEMQYLDPVNFKAQVESVSETNGRLIKKLLLTK</sequence>
<proteinExistence type="inferred from homology"/>
<dbReference type="PIRSF" id="PIRSF017082">
    <property type="entry name" value="YflP"/>
    <property type="match status" value="1"/>
</dbReference>
<keyword evidence="4" id="KW-1185">Reference proteome</keyword>
<dbReference type="OrthoDB" id="8677378at2"/>
<dbReference type="EMBL" id="FNJI01000039">
    <property type="protein sequence ID" value="SDP72331.1"/>
    <property type="molecule type" value="Genomic_DNA"/>
</dbReference>
<comment type="similarity">
    <text evidence="1">Belongs to the UPF0065 (bug) family.</text>
</comment>
<protein>
    <submittedName>
        <fullName evidence="3">Tripartite-type tricarboxylate transporter, receptor component TctC</fullName>
    </submittedName>
</protein>
<dbReference type="SUPFAM" id="SSF53850">
    <property type="entry name" value="Periplasmic binding protein-like II"/>
    <property type="match status" value="1"/>
</dbReference>
<feature type="signal peptide" evidence="2">
    <location>
        <begin position="1"/>
        <end position="27"/>
    </location>
</feature>
<dbReference type="Gene3D" id="3.40.190.10">
    <property type="entry name" value="Periplasmic binding protein-like II"/>
    <property type="match status" value="1"/>
</dbReference>
<dbReference type="CDD" id="cd07012">
    <property type="entry name" value="PBP2_Bug_TTT"/>
    <property type="match status" value="1"/>
</dbReference>
<keyword evidence="3" id="KW-0675">Receptor</keyword>
<dbReference type="RefSeq" id="WP_092225744.1">
    <property type="nucleotide sequence ID" value="NZ_FNJI01000039.1"/>
</dbReference>
<evidence type="ECO:0000256" key="1">
    <source>
        <dbReference type="ARBA" id="ARBA00006987"/>
    </source>
</evidence>
<dbReference type="Proteomes" id="UP000199073">
    <property type="component" value="Unassembled WGS sequence"/>
</dbReference>
<dbReference type="InterPro" id="IPR005064">
    <property type="entry name" value="BUG"/>
</dbReference>
<dbReference type="Pfam" id="PF03401">
    <property type="entry name" value="TctC"/>
    <property type="match status" value="1"/>
</dbReference>
<dbReference type="InterPro" id="IPR042100">
    <property type="entry name" value="Bug_dom1"/>
</dbReference>
<evidence type="ECO:0000313" key="4">
    <source>
        <dbReference type="Proteomes" id="UP000199073"/>
    </source>
</evidence>
<dbReference type="Gene3D" id="3.40.190.150">
    <property type="entry name" value="Bordetella uptake gene, domain 1"/>
    <property type="match status" value="1"/>
</dbReference>
<evidence type="ECO:0000313" key="3">
    <source>
        <dbReference type="EMBL" id="SDP72331.1"/>
    </source>
</evidence>
<gene>
    <name evidence="3" type="ORF">SAMN05660330_03827</name>
</gene>
<dbReference type="STRING" id="91360.SAMN05660330_03827"/>
<reference evidence="3 4" key="1">
    <citation type="submission" date="2016-10" db="EMBL/GenBank/DDBJ databases">
        <authorList>
            <person name="de Groot N.N."/>
        </authorList>
    </citation>
    <scope>NUCLEOTIDE SEQUENCE [LARGE SCALE GENOMIC DNA]</scope>
    <source>
        <strain evidence="3 4">DSM 12130</strain>
    </source>
</reference>
<dbReference type="PANTHER" id="PTHR42928">
    <property type="entry name" value="TRICARBOXYLATE-BINDING PROTEIN"/>
    <property type="match status" value="1"/>
</dbReference>
<organism evidence="3 4">
    <name type="scientific">Desulforhopalus singaporensis</name>
    <dbReference type="NCBI Taxonomy" id="91360"/>
    <lineage>
        <taxon>Bacteria</taxon>
        <taxon>Pseudomonadati</taxon>
        <taxon>Thermodesulfobacteriota</taxon>
        <taxon>Desulfobulbia</taxon>
        <taxon>Desulfobulbales</taxon>
        <taxon>Desulfocapsaceae</taxon>
        <taxon>Desulforhopalus</taxon>
    </lineage>
</organism>